<feature type="compositionally biased region" description="Basic and acidic residues" evidence="12">
    <location>
        <begin position="134"/>
        <end position="153"/>
    </location>
</feature>
<evidence type="ECO:0000256" key="9">
    <source>
        <dbReference type="ARBA" id="ARBA00030781"/>
    </source>
</evidence>
<keyword evidence="5" id="KW-0501">Molybdenum cofactor biosynthesis</keyword>
<evidence type="ECO:0000256" key="1">
    <source>
        <dbReference type="ARBA" id="ARBA00005046"/>
    </source>
</evidence>
<evidence type="ECO:0000256" key="11">
    <source>
        <dbReference type="ARBA" id="ARBA00049878"/>
    </source>
</evidence>
<dbReference type="Gene3D" id="3.90.1170.40">
    <property type="entry name" value="Molybdopterin biosynthesis MoaE subunit"/>
    <property type="match status" value="1"/>
</dbReference>
<evidence type="ECO:0000256" key="4">
    <source>
        <dbReference type="ARBA" id="ARBA00013858"/>
    </source>
</evidence>
<accession>A0A366JC53</accession>
<sequence>MILVQEEDFQVDALYKSLLKSNQTGAVAMFVGLVRQFSDLPKEVCSFELEHYPGMTEKNLQTIVDEANTRWSLLDVCIVHRVGRLSVDDQIVFVGVSASHRAEAFQACDFIMDYLKSRAAFWKKESQGSQSHWVEAKTNDEKSLERWSKLRNS</sequence>
<comment type="caution">
    <text evidence="13">The sequence shown here is derived from an EMBL/GenBank/DDBJ whole genome shotgun (WGS) entry which is preliminary data.</text>
</comment>
<dbReference type="SUPFAM" id="SSF54690">
    <property type="entry name" value="Molybdopterin synthase subunit MoaE"/>
    <property type="match status" value="1"/>
</dbReference>
<dbReference type="Proteomes" id="UP000252792">
    <property type="component" value="Unassembled WGS sequence"/>
</dbReference>
<evidence type="ECO:0000313" key="13">
    <source>
        <dbReference type="EMBL" id="RBP84571.1"/>
    </source>
</evidence>
<dbReference type="EC" id="2.8.1.12" evidence="3"/>
<evidence type="ECO:0000256" key="12">
    <source>
        <dbReference type="SAM" id="MobiDB-lite"/>
    </source>
</evidence>
<protein>
    <recommendedName>
        <fullName evidence="4">Molybdopterin synthase catalytic subunit</fullName>
        <ecNumber evidence="3">2.8.1.12</ecNumber>
    </recommendedName>
    <alternativeName>
        <fullName evidence="9">MPT synthase subunit 2</fullName>
    </alternativeName>
    <alternativeName>
        <fullName evidence="7">Molybdenum cofactor biosynthesis protein E</fullName>
    </alternativeName>
    <alternativeName>
        <fullName evidence="8">Molybdopterin-converting factor large subunit</fullName>
    </alternativeName>
    <alternativeName>
        <fullName evidence="10">Molybdopterin-converting factor subunit 2</fullName>
    </alternativeName>
</protein>
<evidence type="ECO:0000256" key="6">
    <source>
        <dbReference type="ARBA" id="ARBA00026066"/>
    </source>
</evidence>
<feature type="region of interest" description="Disordered" evidence="12">
    <location>
        <begin position="132"/>
        <end position="153"/>
    </location>
</feature>
<dbReference type="EMBL" id="QNSE01000003">
    <property type="protein sequence ID" value="RBP84571.1"/>
    <property type="molecule type" value="Genomic_DNA"/>
</dbReference>
<evidence type="ECO:0000256" key="10">
    <source>
        <dbReference type="ARBA" id="ARBA00032474"/>
    </source>
</evidence>
<organism evidence="13 14">
    <name type="scientific">Marinomonas rhizomae</name>
    <dbReference type="NCBI Taxonomy" id="491948"/>
    <lineage>
        <taxon>Bacteria</taxon>
        <taxon>Pseudomonadati</taxon>
        <taxon>Pseudomonadota</taxon>
        <taxon>Gammaproteobacteria</taxon>
        <taxon>Oceanospirillales</taxon>
        <taxon>Oceanospirillaceae</taxon>
        <taxon>Marinomonas</taxon>
    </lineage>
</organism>
<dbReference type="PANTHER" id="PTHR23404">
    <property type="entry name" value="MOLYBDOPTERIN SYNTHASE RELATED"/>
    <property type="match status" value="1"/>
</dbReference>
<evidence type="ECO:0000256" key="8">
    <source>
        <dbReference type="ARBA" id="ARBA00030407"/>
    </source>
</evidence>
<dbReference type="Pfam" id="PF02391">
    <property type="entry name" value="MoaE"/>
    <property type="match status" value="1"/>
</dbReference>
<comment type="similarity">
    <text evidence="2">Belongs to the MoaE family.</text>
</comment>
<evidence type="ECO:0000256" key="7">
    <source>
        <dbReference type="ARBA" id="ARBA00029745"/>
    </source>
</evidence>
<dbReference type="AlphaFoldDB" id="A0A366JC53"/>
<dbReference type="InterPro" id="IPR003448">
    <property type="entry name" value="Mopterin_biosynth_MoaE"/>
</dbReference>
<gene>
    <name evidence="13" type="ORF">DFP80_10341</name>
</gene>
<comment type="catalytic activity">
    <reaction evidence="11">
        <text>2 [molybdopterin-synthase sulfur-carrier protein]-C-terminal-Gly-aminoethanethioate + cyclic pyranopterin phosphate + H2O = molybdopterin + 2 [molybdopterin-synthase sulfur-carrier protein]-C-terminal Gly-Gly + 2 H(+)</text>
        <dbReference type="Rhea" id="RHEA:26333"/>
        <dbReference type="Rhea" id="RHEA-COMP:12202"/>
        <dbReference type="Rhea" id="RHEA-COMP:19907"/>
        <dbReference type="ChEBI" id="CHEBI:15377"/>
        <dbReference type="ChEBI" id="CHEBI:15378"/>
        <dbReference type="ChEBI" id="CHEBI:58698"/>
        <dbReference type="ChEBI" id="CHEBI:59648"/>
        <dbReference type="ChEBI" id="CHEBI:90778"/>
        <dbReference type="ChEBI" id="CHEBI:232372"/>
        <dbReference type="EC" id="2.8.1.12"/>
    </reaction>
</comment>
<dbReference type="InterPro" id="IPR036563">
    <property type="entry name" value="MoaE_sf"/>
</dbReference>
<name>A0A366JC53_9GAMM</name>
<comment type="subunit">
    <text evidence="6">Heterotetramer of 2 MoaD subunits and 2 MoaE subunits. Also stable as homodimer. The enzyme changes between these two forms during catalysis.</text>
</comment>
<comment type="pathway">
    <text evidence="1">Cofactor biosynthesis; molybdopterin biosynthesis.</text>
</comment>
<keyword evidence="14" id="KW-1185">Reference proteome</keyword>
<proteinExistence type="inferred from homology"/>
<dbReference type="GO" id="GO:0030366">
    <property type="term" value="F:molybdopterin synthase activity"/>
    <property type="evidence" value="ECO:0007669"/>
    <property type="project" value="UniProtKB-EC"/>
</dbReference>
<evidence type="ECO:0000256" key="5">
    <source>
        <dbReference type="ARBA" id="ARBA00023150"/>
    </source>
</evidence>
<dbReference type="CDD" id="cd00756">
    <property type="entry name" value="MoaE"/>
    <property type="match status" value="1"/>
</dbReference>
<evidence type="ECO:0000313" key="14">
    <source>
        <dbReference type="Proteomes" id="UP000252792"/>
    </source>
</evidence>
<dbReference type="OrthoDB" id="9803224at2"/>
<dbReference type="RefSeq" id="WP_113915487.1">
    <property type="nucleotide sequence ID" value="NZ_QNSE01000003.1"/>
</dbReference>
<reference evidence="13 14" key="1">
    <citation type="submission" date="2018-06" db="EMBL/GenBank/DDBJ databases">
        <title>Genomic Encyclopedia of Type Strains, Phase III (KMG-III): the genomes of soil and plant-associated and newly described type strains.</title>
        <authorList>
            <person name="Whitman W."/>
        </authorList>
    </citation>
    <scope>NUCLEOTIDE SEQUENCE [LARGE SCALE GENOMIC DNA]</scope>
    <source>
        <strain evidence="13 14">CECT 7377</strain>
    </source>
</reference>
<dbReference type="GO" id="GO:0006777">
    <property type="term" value="P:Mo-molybdopterin cofactor biosynthetic process"/>
    <property type="evidence" value="ECO:0007669"/>
    <property type="project" value="UniProtKB-KW"/>
</dbReference>
<evidence type="ECO:0000256" key="3">
    <source>
        <dbReference type="ARBA" id="ARBA00011950"/>
    </source>
</evidence>
<evidence type="ECO:0000256" key="2">
    <source>
        <dbReference type="ARBA" id="ARBA00005426"/>
    </source>
</evidence>
<dbReference type="UniPathway" id="UPA00344"/>